<feature type="transmembrane region" description="Helical" evidence="1">
    <location>
        <begin position="35"/>
        <end position="56"/>
    </location>
</feature>
<evidence type="ECO:0000256" key="1">
    <source>
        <dbReference type="SAM" id="Phobius"/>
    </source>
</evidence>
<dbReference type="EMBL" id="RAPF01000012">
    <property type="protein sequence ID" value="RKF17748.1"/>
    <property type="molecule type" value="Genomic_DNA"/>
</dbReference>
<evidence type="ECO:0000313" key="3">
    <source>
        <dbReference type="Proteomes" id="UP000284395"/>
    </source>
</evidence>
<feature type="transmembrane region" description="Helical" evidence="1">
    <location>
        <begin position="7"/>
        <end position="23"/>
    </location>
</feature>
<sequence>MFAIPAAWGLFSWSLMITVILFGEGMDPVGFQQVSAFAAAAAFVVIATSYCFVAYLRRQKD</sequence>
<name>A0A420EAM9_9SPHN</name>
<organism evidence="2 3">
    <name type="scientific">Altericroceibacterium spongiae</name>
    <dbReference type="NCBI Taxonomy" id="2320269"/>
    <lineage>
        <taxon>Bacteria</taxon>
        <taxon>Pseudomonadati</taxon>
        <taxon>Pseudomonadota</taxon>
        <taxon>Alphaproteobacteria</taxon>
        <taxon>Sphingomonadales</taxon>
        <taxon>Erythrobacteraceae</taxon>
        <taxon>Altericroceibacterium</taxon>
    </lineage>
</organism>
<accession>A0A420EAM9</accession>
<comment type="caution">
    <text evidence="2">The sequence shown here is derived from an EMBL/GenBank/DDBJ whole genome shotgun (WGS) entry which is preliminary data.</text>
</comment>
<keyword evidence="1" id="KW-1133">Transmembrane helix</keyword>
<reference evidence="2 3" key="1">
    <citation type="submission" date="2018-09" db="EMBL/GenBank/DDBJ databases">
        <title>Altererythrobacter spongiae sp. nov., isolated from a marine sponge.</title>
        <authorList>
            <person name="Zhuang L."/>
            <person name="Luo L."/>
        </authorList>
    </citation>
    <scope>NUCLEOTIDE SEQUENCE [LARGE SCALE GENOMIC DNA]</scope>
    <source>
        <strain evidence="2 3">HN-Y73</strain>
    </source>
</reference>
<proteinExistence type="predicted"/>
<dbReference type="Proteomes" id="UP000284395">
    <property type="component" value="Unassembled WGS sequence"/>
</dbReference>
<keyword evidence="1" id="KW-0472">Membrane</keyword>
<keyword evidence="3" id="KW-1185">Reference proteome</keyword>
<gene>
    <name evidence="2" type="ORF">D6851_15945</name>
</gene>
<keyword evidence="1" id="KW-0812">Transmembrane</keyword>
<protein>
    <submittedName>
        <fullName evidence="2">Uncharacterized protein</fullName>
    </submittedName>
</protein>
<dbReference type="AlphaFoldDB" id="A0A420EAM9"/>
<evidence type="ECO:0000313" key="2">
    <source>
        <dbReference type="EMBL" id="RKF17748.1"/>
    </source>
</evidence>